<feature type="compositionally biased region" description="Low complexity" evidence="1">
    <location>
        <begin position="1165"/>
        <end position="1174"/>
    </location>
</feature>
<evidence type="ECO:0000256" key="2">
    <source>
        <dbReference type="SAM" id="Phobius"/>
    </source>
</evidence>
<feature type="compositionally biased region" description="Polar residues" evidence="1">
    <location>
        <begin position="1178"/>
        <end position="1187"/>
    </location>
</feature>
<feature type="compositionally biased region" description="Low complexity" evidence="1">
    <location>
        <begin position="2100"/>
        <end position="2118"/>
    </location>
</feature>
<name>A0A5A8EE04_CAFRO</name>
<feature type="region of interest" description="Disordered" evidence="1">
    <location>
        <begin position="1551"/>
        <end position="1573"/>
    </location>
</feature>
<feature type="region of interest" description="Disordered" evidence="1">
    <location>
        <begin position="1605"/>
        <end position="1667"/>
    </location>
</feature>
<dbReference type="Proteomes" id="UP000322899">
    <property type="component" value="Unassembled WGS sequence"/>
</dbReference>
<feature type="region of interest" description="Disordered" evidence="1">
    <location>
        <begin position="2290"/>
        <end position="2317"/>
    </location>
</feature>
<feature type="compositionally biased region" description="Polar residues" evidence="1">
    <location>
        <begin position="2290"/>
        <end position="2309"/>
    </location>
</feature>
<feature type="compositionally biased region" description="Polar residues" evidence="1">
    <location>
        <begin position="2152"/>
        <end position="2164"/>
    </location>
</feature>
<evidence type="ECO:0000313" key="4">
    <source>
        <dbReference type="Proteomes" id="UP000322899"/>
    </source>
</evidence>
<reference evidence="3 4" key="1">
    <citation type="submission" date="2019-07" db="EMBL/GenBank/DDBJ databases">
        <title>Genomes of Cafeteria roenbergensis.</title>
        <authorList>
            <person name="Fischer M.G."/>
            <person name="Hackl T."/>
            <person name="Roman M."/>
        </authorList>
    </citation>
    <scope>NUCLEOTIDE SEQUENCE [LARGE SCALE GENOMIC DNA]</scope>
    <source>
        <strain evidence="3 4">E4-10P</strain>
    </source>
</reference>
<feature type="compositionally biased region" description="Low complexity" evidence="1">
    <location>
        <begin position="1078"/>
        <end position="1089"/>
    </location>
</feature>
<feature type="transmembrane region" description="Helical" evidence="2">
    <location>
        <begin position="28"/>
        <end position="48"/>
    </location>
</feature>
<keyword evidence="2" id="KW-1133">Transmembrane helix</keyword>
<accession>A0A5A8EE04</accession>
<evidence type="ECO:0000256" key="1">
    <source>
        <dbReference type="SAM" id="MobiDB-lite"/>
    </source>
</evidence>
<gene>
    <name evidence="3" type="ORF">FNF27_02901</name>
</gene>
<feature type="transmembrane region" description="Helical" evidence="2">
    <location>
        <begin position="1329"/>
        <end position="1354"/>
    </location>
</feature>
<feature type="region of interest" description="Disordered" evidence="1">
    <location>
        <begin position="2234"/>
        <end position="2253"/>
    </location>
</feature>
<feature type="region of interest" description="Disordered" evidence="1">
    <location>
        <begin position="2044"/>
        <end position="2170"/>
    </location>
</feature>
<dbReference type="OrthoDB" id="10458877at2759"/>
<sequence length="2462" mass="252763">MPCGAGRLSSLWYCCCPKGGRTRNTYSAVTAVGFFVLVAIIVVQQLALINGVKNSLETVLRDQVAVVAMLRKLDRVTLLHAAIVAASDPGLTMAAHAGAKDSTDPWKLSVNWTVAEWTSSQAAASQALVAFGRRHGAEIGFLHDAAGAQRAATHRAALDEMGVSLEHETPLLDAAHDLYARAETGALHFRFGEYDPSGAVSFGAAGGAEAIAPGGGEAPRSLELGQDTKLRQGAVVEAASGWHARAPAAGASMTAILHHAKHLEASRVSRPLLDSAGLRGQTSRLSPQATQTNALASIAMAPVWSPGIRAAGTLDPLDLLPEVDRATLRAAYAATGPGGFFEPFASMAVAQVASIEDAIHQSPFDPTLPAVLSGAAMVTANNAVCARGVPQPRPPPRAGGSAPTPCLVSLPRGFLGAGPAAAGVLSVSRTHSGRLDTLARVSNAFSLGWTAYAHDSGHADALAEDRTAAFPWFLAGAYSTSVLRYNPSGAPGQNTPAWSPGLAAHGSPLDRSTLYPLMPLLDAPAGSWQPAELSNIDQLNASTVPPFLRDVLAPAAMLAPTLSGPLRVVAINQLILAQGLQPVPGIRFSLGNISMSLRALTRLYATESAREYGLSAVELSRVNAEIMVNTSAVDLVQGLKAFKQCSAAAGPVDDAAQRRLHVLCSSPLVDGLPLGIVGYVDALLHSQALTRLANWQIAEAVSSSVLVSDNDAAPVTSSSTVTEDDMSLRRPFIVDNGIALGGVEAVREHDARQRFFRLQKRPDALVATLTADTVQALVRSDPVAAQLKILEVEPSGLTRWAGALAAAARLPEAPVRHYHEDSSSRAITAFAVDQTDWLSSATPLFGATTLDNIATGRQVPAMAVRAMPRALIADLFYSRLLMTVLTSVAVLLLFVAFQRCTAVILVTPIEFVAKATLLAAAGRPSIVPLWRIRTATTRSLGLLGAQAAAEATQSKTARKARQLGGSRPVRARLVPAAAVVGSVQQVVSEAGADGERFKDDEAARAYDVMLELRALGDRLGAPGLVPARERIESVQARKARRRPDALAASAAGAAAGEALLMGGVAMGPRVVGPMPDKSSPSGRGSNRPSLVDRTAVGSDASAGGTPGVMMERTSVSSHDPTANRARGRTDIVPFGPPDASTGQSAARGAPGSAAASRGRAGGRGAPADSAGRAAKSPLRTQLGSSTDPAARPGGGGGGGGGGSALLQLTPPHRQKTSGFGPGWSSSRVHSSGASLRRHSSGGASVSSSRESYGCRRLCCCFWGCCPPPATSPSEVGGGDGSVSDVEGHFVPVKPFSLFTCIWRDLLLCRFCVRSTQNWSVARKERFRTFLFLGLAAVVVGINAFATTVVLLGVFRSALGQEAAVADAVVASRLDALRHSAAAAAAIPAIRTTASAALCASGGLATPGPFGALAVCNSSDPDARRDASDWSTKATPAAASLLATLTDVLSFDVVALAGADSRLLACPPDPAWRLAAGVAIKAGAAPPPLTVCGGLDPAELGGGGLAVPAPARGLIHAAVLYGRAVSAPMLLDGKWLAARGVRPRFGRRHLRTPQPKAEHHPIASFSNSTPPDISGYRGCPEAEATTLALCAAVPVEGLPRGFWVLGTDGPESGVNSTQDARGRPKQEGRRLDEGGSRAATAAAQPGATDGRFYPDPPEWGQLPRGVPPGGAYTSVLDVDEDSAAAGTAWQESPAAVAPSGAGDEHSLPRAWTAGVVLACDVLDGKTTLLEDMVAPLRERSTLLYKLVRRKGRAGGASRGDLFVSGLDHGLLEAEARAAAAAPAAGSDAAAAGWARVVPPVPGASLAADEAGESVPGEEGRRRLTPGEARLASAVWAFASGLVVTGEEPNDTGADSGAASAVQATLDGAGAEQTEGHWRTAMLRGEPVAFTARSLAAASIGGRSAPFWWPPNRISDEGASTPRPPPQEGAEAIEAGVGGAVVPARESTGVVVWATHLRRARGIVAFVLENLALAVVIVAIIEFRAAFLLGGRVQGPLASAVRRAERLATFAKTALATVDALRAHIGAGSLAKADMDRIQRVKALRVAHERHSPQGAPRKHRRGGSGGSTAGSQPADGSVDLSGSRSGGGAGHTDAWPAGPRVASPPADADADAVAGGAVPRSRSRTAIGAGPGSGGGASSSPLQTNRGRAVSVPSASGRPSPTNGSLAAPRVLEGGSGAMTAAEAASAAAQPRYRSSRAVSVHSPRVPAEDGLGRAFADLSTVRASGSVLGLFHHAGSRAPSSRRPDAWYRRRGAGQGSAARDELMERSAQFQDCDVFEVAGAPMRLQAGQLLSGQRGLSSHSTRQSTVGDDTTDHSQPDGIYSSRVVHEDGQPVVLLGPSYSDRDAAAVAPTGHGDVMRGGTLRTPATLGPPSSDAGDGSARGELVAARVESTPGGMDALATDALKGKGGTITADQLVPELAGTQNEVDWLVLFFEAATRPAEEDDSWMYGGVAKGRKIVKQS</sequence>
<feature type="compositionally biased region" description="Gly residues" evidence="1">
    <location>
        <begin position="1192"/>
        <end position="1203"/>
    </location>
</feature>
<feature type="compositionally biased region" description="Low complexity" evidence="1">
    <location>
        <begin position="1144"/>
        <end position="1158"/>
    </location>
</feature>
<evidence type="ECO:0000313" key="3">
    <source>
        <dbReference type="EMBL" id="KAA0175488.1"/>
    </source>
</evidence>
<feature type="compositionally biased region" description="Polar residues" evidence="1">
    <location>
        <begin position="1223"/>
        <end position="1233"/>
    </location>
</feature>
<feature type="compositionally biased region" description="Low complexity" evidence="1">
    <location>
        <begin position="1635"/>
        <end position="1649"/>
    </location>
</feature>
<feature type="region of interest" description="Disordered" evidence="1">
    <location>
        <begin position="1803"/>
        <end position="1822"/>
    </location>
</feature>
<proteinExistence type="predicted"/>
<comment type="caution">
    <text evidence="3">The sequence shown here is derived from an EMBL/GenBank/DDBJ whole genome shotgun (WGS) entry which is preliminary data.</text>
</comment>
<organism evidence="3 4">
    <name type="scientific">Cafeteria roenbergensis</name>
    <name type="common">Marine flagellate</name>
    <dbReference type="NCBI Taxonomy" id="33653"/>
    <lineage>
        <taxon>Eukaryota</taxon>
        <taxon>Sar</taxon>
        <taxon>Stramenopiles</taxon>
        <taxon>Bigyra</taxon>
        <taxon>Opalozoa</taxon>
        <taxon>Bicosoecida</taxon>
        <taxon>Cafeteriaceae</taxon>
        <taxon>Cafeteria</taxon>
    </lineage>
</organism>
<feature type="region of interest" description="Disordered" evidence="1">
    <location>
        <begin position="1070"/>
        <end position="1248"/>
    </location>
</feature>
<feature type="compositionally biased region" description="Basic and acidic residues" evidence="1">
    <location>
        <begin position="1619"/>
        <end position="1634"/>
    </location>
</feature>
<keyword evidence="2" id="KW-0812">Transmembrane</keyword>
<dbReference type="EMBL" id="VLTO01000013">
    <property type="protein sequence ID" value="KAA0175488.1"/>
    <property type="molecule type" value="Genomic_DNA"/>
</dbReference>
<protein>
    <submittedName>
        <fullName evidence="3">Uncharacterized protein</fullName>
    </submittedName>
</protein>
<feature type="transmembrane region" description="Helical" evidence="2">
    <location>
        <begin position="876"/>
        <end position="897"/>
    </location>
</feature>
<keyword evidence="2" id="KW-0472">Membrane</keyword>